<feature type="region of interest" description="Disordered" evidence="1">
    <location>
        <begin position="224"/>
        <end position="248"/>
    </location>
</feature>
<feature type="transmembrane region" description="Helical" evidence="2">
    <location>
        <begin position="123"/>
        <end position="148"/>
    </location>
</feature>
<feature type="transmembrane region" description="Helical" evidence="2">
    <location>
        <begin position="83"/>
        <end position="103"/>
    </location>
</feature>
<protein>
    <recommendedName>
        <fullName evidence="5">Transmembrane protein</fullName>
    </recommendedName>
</protein>
<keyword evidence="4" id="KW-1185">Reference proteome</keyword>
<reference evidence="3" key="1">
    <citation type="submission" date="2023-03" db="EMBL/GenBank/DDBJ databases">
        <title>Massive genome expansion in bonnet fungi (Mycena s.s.) driven by repeated elements and novel gene families across ecological guilds.</title>
        <authorList>
            <consortium name="Lawrence Berkeley National Laboratory"/>
            <person name="Harder C.B."/>
            <person name="Miyauchi S."/>
            <person name="Viragh M."/>
            <person name="Kuo A."/>
            <person name="Thoen E."/>
            <person name="Andreopoulos B."/>
            <person name="Lu D."/>
            <person name="Skrede I."/>
            <person name="Drula E."/>
            <person name="Henrissat B."/>
            <person name="Morin E."/>
            <person name="Kohler A."/>
            <person name="Barry K."/>
            <person name="LaButti K."/>
            <person name="Morin E."/>
            <person name="Salamov A."/>
            <person name="Lipzen A."/>
            <person name="Mereny Z."/>
            <person name="Hegedus B."/>
            <person name="Baldrian P."/>
            <person name="Stursova M."/>
            <person name="Weitz H."/>
            <person name="Taylor A."/>
            <person name="Grigoriev I.V."/>
            <person name="Nagy L.G."/>
            <person name="Martin F."/>
            <person name="Kauserud H."/>
        </authorList>
    </citation>
    <scope>NUCLEOTIDE SEQUENCE</scope>
    <source>
        <strain evidence="3">9284</strain>
    </source>
</reference>
<gene>
    <name evidence="3" type="ORF">FB45DRAFT_1026678</name>
</gene>
<evidence type="ECO:0000313" key="3">
    <source>
        <dbReference type="EMBL" id="KAJ7632515.1"/>
    </source>
</evidence>
<feature type="transmembrane region" description="Helical" evidence="2">
    <location>
        <begin position="42"/>
        <end position="62"/>
    </location>
</feature>
<organism evidence="3 4">
    <name type="scientific">Roridomyces roridus</name>
    <dbReference type="NCBI Taxonomy" id="1738132"/>
    <lineage>
        <taxon>Eukaryota</taxon>
        <taxon>Fungi</taxon>
        <taxon>Dikarya</taxon>
        <taxon>Basidiomycota</taxon>
        <taxon>Agaricomycotina</taxon>
        <taxon>Agaricomycetes</taxon>
        <taxon>Agaricomycetidae</taxon>
        <taxon>Agaricales</taxon>
        <taxon>Marasmiineae</taxon>
        <taxon>Mycenaceae</taxon>
        <taxon>Roridomyces</taxon>
    </lineage>
</organism>
<evidence type="ECO:0000256" key="1">
    <source>
        <dbReference type="SAM" id="MobiDB-lite"/>
    </source>
</evidence>
<dbReference type="EMBL" id="JARKIF010000008">
    <property type="protein sequence ID" value="KAJ7632515.1"/>
    <property type="molecule type" value="Genomic_DNA"/>
</dbReference>
<evidence type="ECO:0000313" key="4">
    <source>
        <dbReference type="Proteomes" id="UP001221142"/>
    </source>
</evidence>
<keyword evidence="2" id="KW-0812">Transmembrane</keyword>
<proteinExistence type="predicted"/>
<evidence type="ECO:0000256" key="2">
    <source>
        <dbReference type="SAM" id="Phobius"/>
    </source>
</evidence>
<feature type="transmembrane region" description="Helical" evidence="2">
    <location>
        <begin position="12"/>
        <end position="30"/>
    </location>
</feature>
<feature type="region of interest" description="Disordered" evidence="1">
    <location>
        <begin position="267"/>
        <end position="288"/>
    </location>
</feature>
<dbReference type="AlphaFoldDB" id="A0AAD7BWM0"/>
<sequence>MRSNRFNTARLIILSLEANLQLLVLVAASWNVNVTRAYDLPLPAGALCLILTSLMFFILVSIQSIVSRPNLDVPSTFKTMASLAFECGWTTLLLVLQLSATIGATVNIPPPGSAAALSMSHTFLIPAAWLATLLGLLYVSCLVGAVMAHKPMYPAIWTAQASSVDWFIHRTLKADSVESDSWTRYLNDIEASAGQKPHFAILDISQSTEKAPWAQNIRRGLDNPFSVKTESDVSRSSTPTPSKLDAALPPLPLRVAPKTSRFVERFRESQTTTRAGPMQFPQRVDDHDKPIPLPRWSQWIRAEVTA</sequence>
<keyword evidence="2" id="KW-1133">Transmembrane helix</keyword>
<accession>A0AAD7BWM0</accession>
<evidence type="ECO:0008006" key="5">
    <source>
        <dbReference type="Google" id="ProtNLM"/>
    </source>
</evidence>
<keyword evidence="2" id="KW-0472">Membrane</keyword>
<comment type="caution">
    <text evidence="3">The sequence shown here is derived from an EMBL/GenBank/DDBJ whole genome shotgun (WGS) entry which is preliminary data.</text>
</comment>
<name>A0AAD7BWM0_9AGAR</name>
<dbReference type="Proteomes" id="UP001221142">
    <property type="component" value="Unassembled WGS sequence"/>
</dbReference>